<gene>
    <name evidence="2" type="ORF">EZS28_023038</name>
</gene>
<evidence type="ECO:0000313" key="2">
    <source>
        <dbReference type="EMBL" id="KAA6381434.1"/>
    </source>
</evidence>
<feature type="compositionally biased region" description="Basic and acidic residues" evidence="1">
    <location>
        <begin position="19"/>
        <end position="28"/>
    </location>
</feature>
<sequence>MAETVTVAVRVRPLNSTKTAEKDTEIHN</sequence>
<feature type="region of interest" description="Disordered" evidence="1">
    <location>
        <begin position="1"/>
        <end position="28"/>
    </location>
</feature>
<organism evidence="2 3">
    <name type="scientific">Streblomastix strix</name>
    <dbReference type="NCBI Taxonomy" id="222440"/>
    <lineage>
        <taxon>Eukaryota</taxon>
        <taxon>Metamonada</taxon>
        <taxon>Preaxostyla</taxon>
        <taxon>Oxymonadida</taxon>
        <taxon>Streblomastigidae</taxon>
        <taxon>Streblomastix</taxon>
    </lineage>
</organism>
<name>A0A5J4VG87_9EUKA</name>
<dbReference type="AlphaFoldDB" id="A0A5J4VG87"/>
<reference evidence="2 3" key="1">
    <citation type="submission" date="2019-03" db="EMBL/GenBank/DDBJ databases">
        <title>Single cell metagenomics reveals metabolic interactions within the superorganism composed of flagellate Streblomastix strix and complex community of Bacteroidetes bacteria on its surface.</title>
        <authorList>
            <person name="Treitli S.C."/>
            <person name="Kolisko M."/>
            <person name="Husnik F."/>
            <person name="Keeling P."/>
            <person name="Hampl V."/>
        </authorList>
    </citation>
    <scope>NUCLEOTIDE SEQUENCE [LARGE SCALE GENOMIC DNA]</scope>
    <source>
        <strain evidence="2">ST1C</strain>
    </source>
</reference>
<proteinExistence type="predicted"/>
<evidence type="ECO:0000256" key="1">
    <source>
        <dbReference type="SAM" id="MobiDB-lite"/>
    </source>
</evidence>
<comment type="caution">
    <text evidence="2">The sequence shown here is derived from an EMBL/GenBank/DDBJ whole genome shotgun (WGS) entry which is preliminary data.</text>
</comment>
<protein>
    <submittedName>
        <fullName evidence="2">Uncharacterized protein</fullName>
    </submittedName>
</protein>
<feature type="non-terminal residue" evidence="2">
    <location>
        <position position="28"/>
    </location>
</feature>
<dbReference type="Proteomes" id="UP000324800">
    <property type="component" value="Unassembled WGS sequence"/>
</dbReference>
<dbReference type="EMBL" id="SNRW01007326">
    <property type="protein sequence ID" value="KAA6381434.1"/>
    <property type="molecule type" value="Genomic_DNA"/>
</dbReference>
<evidence type="ECO:0000313" key="3">
    <source>
        <dbReference type="Proteomes" id="UP000324800"/>
    </source>
</evidence>
<accession>A0A5J4VG87</accession>